<dbReference type="SMART" id="SM00244">
    <property type="entry name" value="PHB"/>
    <property type="match status" value="1"/>
</dbReference>
<evidence type="ECO:0000313" key="4">
    <source>
        <dbReference type="EMBL" id="MBO1320999.1"/>
    </source>
</evidence>
<evidence type="ECO:0000313" key="5">
    <source>
        <dbReference type="Proteomes" id="UP000664417"/>
    </source>
</evidence>
<organism evidence="4 5">
    <name type="scientific">Acanthopleuribacter pedis</name>
    <dbReference type="NCBI Taxonomy" id="442870"/>
    <lineage>
        <taxon>Bacteria</taxon>
        <taxon>Pseudomonadati</taxon>
        <taxon>Acidobacteriota</taxon>
        <taxon>Holophagae</taxon>
        <taxon>Acanthopleuribacterales</taxon>
        <taxon>Acanthopleuribacteraceae</taxon>
        <taxon>Acanthopleuribacter</taxon>
    </lineage>
</organism>
<protein>
    <submittedName>
        <fullName evidence="4">SPFH domain-containing protein</fullName>
    </submittedName>
</protein>
<keyword evidence="2" id="KW-1133">Transmembrane helix</keyword>
<keyword evidence="2" id="KW-0812">Transmembrane</keyword>
<dbReference type="Proteomes" id="UP000664417">
    <property type="component" value="Unassembled WGS sequence"/>
</dbReference>
<dbReference type="SUPFAM" id="SSF117892">
    <property type="entry name" value="Band 7/SPFH domain"/>
    <property type="match status" value="1"/>
</dbReference>
<accession>A0A8J7U5M2</accession>
<evidence type="ECO:0000259" key="3">
    <source>
        <dbReference type="SMART" id="SM00244"/>
    </source>
</evidence>
<dbReference type="PANTHER" id="PTHR43446:SF1">
    <property type="entry name" value="BAND 7 DOMAIN-CONTAINING PROTEIN"/>
    <property type="match status" value="1"/>
</dbReference>
<evidence type="ECO:0000256" key="2">
    <source>
        <dbReference type="SAM" id="Phobius"/>
    </source>
</evidence>
<feature type="domain" description="Band 7" evidence="3">
    <location>
        <begin position="57"/>
        <end position="221"/>
    </location>
</feature>
<proteinExistence type="predicted"/>
<feature type="transmembrane region" description="Helical" evidence="2">
    <location>
        <begin position="41"/>
        <end position="63"/>
    </location>
</feature>
<comment type="subcellular location">
    <subcellularLocation>
        <location evidence="1">Membrane</location>
        <topology evidence="1">Single-pass membrane protein</topology>
    </subcellularLocation>
</comment>
<comment type="caution">
    <text evidence="4">The sequence shown here is derived from an EMBL/GenBank/DDBJ whole genome shotgun (WGS) entry which is preliminary data.</text>
</comment>
<dbReference type="EMBL" id="JAFREP010000021">
    <property type="protein sequence ID" value="MBO1320999.1"/>
    <property type="molecule type" value="Genomic_DNA"/>
</dbReference>
<dbReference type="PANTHER" id="PTHR43446">
    <property type="entry name" value="MEMBRANE PROTEIN-RELATED"/>
    <property type="match status" value="1"/>
</dbReference>
<name>A0A8J7U5M2_9BACT</name>
<feature type="transmembrane region" description="Helical" evidence="2">
    <location>
        <begin position="12"/>
        <end position="35"/>
    </location>
</feature>
<dbReference type="InterPro" id="IPR001107">
    <property type="entry name" value="Band_7"/>
</dbReference>
<dbReference type="AlphaFoldDB" id="A0A8J7U5M2"/>
<evidence type="ECO:0000256" key="1">
    <source>
        <dbReference type="ARBA" id="ARBA00004167"/>
    </source>
</evidence>
<dbReference type="InterPro" id="IPR036013">
    <property type="entry name" value="Band_7/SPFH_dom_sf"/>
</dbReference>
<sequence length="293" mass="32013">MIVEKQRKTLPGIPFLAITITSLIAVFILFVTAIGSGAKPMVVLTLFLGLLNISLFAGFFYVAPNRGKVLTLFGKYKGTCREPGLHWANIFFAKQDVSLRVHNFDTNHLKVNDQTGNPIEIGAVVVWRVVDTAEAVFEVENFSNYVHVQSEAALRGLATRYPYVAYEEDTDSLTGNMESISEQLKAEIQERLAKAGVDVLEARISHLAYAPEIAAAMLQRQQASAVVAARTEIVEGAVGMVELALQRLKDDGMVQLDAEKQAAMVSNLMVVLCSDRAAQPVINTTASPTPHPR</sequence>
<keyword evidence="5" id="KW-1185">Reference proteome</keyword>
<dbReference type="Pfam" id="PF01145">
    <property type="entry name" value="Band_7"/>
    <property type="match status" value="1"/>
</dbReference>
<gene>
    <name evidence="4" type="ORF">J3U88_21150</name>
</gene>
<keyword evidence="2" id="KW-0472">Membrane</keyword>
<dbReference type="CDD" id="cd03402">
    <property type="entry name" value="SPFH_like_u2"/>
    <property type="match status" value="1"/>
</dbReference>
<reference evidence="4" key="1">
    <citation type="submission" date="2021-03" db="EMBL/GenBank/DDBJ databases">
        <authorList>
            <person name="Wang G."/>
        </authorList>
    </citation>
    <scope>NUCLEOTIDE SEQUENCE</scope>
    <source>
        <strain evidence="4">KCTC 12899</strain>
    </source>
</reference>
<dbReference type="GO" id="GO:0016020">
    <property type="term" value="C:membrane"/>
    <property type="evidence" value="ECO:0007669"/>
    <property type="project" value="UniProtKB-SubCell"/>
</dbReference>
<dbReference type="Gene3D" id="3.30.479.30">
    <property type="entry name" value="Band 7 domain"/>
    <property type="match status" value="1"/>
</dbReference>